<dbReference type="SUPFAM" id="SSF53474">
    <property type="entry name" value="alpha/beta-Hydrolases"/>
    <property type="match status" value="1"/>
</dbReference>
<dbReference type="InterPro" id="IPR029058">
    <property type="entry name" value="AB_hydrolase_fold"/>
</dbReference>
<evidence type="ECO:0000256" key="7">
    <source>
        <dbReference type="SAM" id="Phobius"/>
    </source>
</evidence>
<evidence type="ECO:0000256" key="6">
    <source>
        <dbReference type="SAM" id="MobiDB-lite"/>
    </source>
</evidence>
<keyword evidence="5 7" id="KW-0472">Membrane</keyword>
<feature type="compositionally biased region" description="Polar residues" evidence="6">
    <location>
        <begin position="872"/>
        <end position="886"/>
    </location>
</feature>
<dbReference type="GO" id="GO:0016020">
    <property type="term" value="C:membrane"/>
    <property type="evidence" value="ECO:0007669"/>
    <property type="project" value="UniProtKB-SubCell"/>
</dbReference>
<evidence type="ECO:0000313" key="8">
    <source>
        <dbReference type="EMBL" id="KAG4416458.1"/>
    </source>
</evidence>
<keyword evidence="9" id="KW-1185">Reference proteome</keyword>
<feature type="transmembrane region" description="Helical" evidence="7">
    <location>
        <begin position="317"/>
        <end position="338"/>
    </location>
</feature>
<evidence type="ECO:0000256" key="1">
    <source>
        <dbReference type="ARBA" id="ARBA00004141"/>
    </source>
</evidence>
<keyword evidence="3 7" id="KW-0812">Transmembrane</keyword>
<dbReference type="Gene3D" id="3.40.50.1820">
    <property type="entry name" value="alpha/beta hydrolase"/>
    <property type="match status" value="1"/>
</dbReference>
<dbReference type="PANTHER" id="PTHR17920:SF22">
    <property type="entry name" value="DUF726 DOMAIN PROTEIN (AFU_ORTHOLOGUE AFUA_2G12860)"/>
    <property type="match status" value="1"/>
</dbReference>
<name>A0A8H7W8R3_9HELO</name>
<dbReference type="Pfam" id="PF05277">
    <property type="entry name" value="DUF726"/>
    <property type="match status" value="1"/>
</dbReference>
<dbReference type="OrthoDB" id="277931at2759"/>
<sequence>MAPNASDPKDLKLVLNPARRRALSVLMGSIIAHMRSQVEASFNGPQTEAAPLFLGGSSSRDHSESPSPSPLASPSLDPEAEARQRRLEARLERSLSTPKLQELQKSALFYFDTWAAEVRGQFRKTCDGPDDPRSEQRRRDWMAARNPAPPPYSAECSDVKDVAAEVQAEAREMQEAKDVSLLQSLYHPIPTRLNTISKEDRTCVISCLVLLLLSVGHYSAHSRVLLCYVTSAFALPLSVLTKEETEIAQTLLLASKTLTADAETKKRQAENASSRRWKVGLASVAGAAVIGITGGLAAPIVAGAIGGIMGGVGLGGVASFLGIFAMNGALVGSLFGAFGGKMTGEMVDNYAKEVSDFKFLPLASEWGEHGTKIDAETEGRRLRVTIGINGWLNGKDDVVKPWRVLGRESEVFALRYEMEALIALGTSLENMVSSYAWSFVKVEILKRTVLATLWSALWPVYLLKMATSIDNPFAVARNRSEKAGEVLADALINKAQGERPVTLIGYSLGARVIYSCLKSLAERKAFGLVESVVFIGAPVPSNNNNWRVMRSVVSGKIINVYSENDYILAFLYRATSIQFGVAGLQEISDVEGVDNLNLSKEVSGHLRYPDLIGKILKKAGFEGILVEDMEIERDDAAEIQLLDEENARKKGAHELSGGYEGDLISLMDSQPPIAELEGGSMTMGQGFDPRSRKDLDVERVHWGRDNGLDELTFGLAGMDMNRPELKMASTQPHIQPDLQLQPHRPQTTPQRSQTIEVDRERGVMDITQGVSGMNFSAPTRDRTYDSDDSDSGGIQMVDNDSDSEGGDLMEVPGIPIPDDELYGQEEPRDSGKVTMIWEEPKSLGKFPRERSSGSGSGSGSSNSVAMVVSDIASAQTGSPARTGQRTTAKDLGLY</sequence>
<protein>
    <recommendedName>
        <fullName evidence="10">DUF726-domain-containing protein</fullName>
    </recommendedName>
</protein>
<reference evidence="8" key="1">
    <citation type="submission" date="2021-02" db="EMBL/GenBank/DDBJ databases">
        <title>Genome sequence Cadophora malorum strain M34.</title>
        <authorList>
            <person name="Stefanovic E."/>
            <person name="Vu D."/>
            <person name="Scully C."/>
            <person name="Dijksterhuis J."/>
            <person name="Roader J."/>
            <person name="Houbraken J."/>
        </authorList>
    </citation>
    <scope>NUCLEOTIDE SEQUENCE</scope>
    <source>
        <strain evidence="8">M34</strain>
    </source>
</reference>
<organism evidence="8 9">
    <name type="scientific">Cadophora malorum</name>
    <dbReference type="NCBI Taxonomy" id="108018"/>
    <lineage>
        <taxon>Eukaryota</taxon>
        <taxon>Fungi</taxon>
        <taxon>Dikarya</taxon>
        <taxon>Ascomycota</taxon>
        <taxon>Pezizomycotina</taxon>
        <taxon>Leotiomycetes</taxon>
        <taxon>Helotiales</taxon>
        <taxon>Ploettnerulaceae</taxon>
        <taxon>Cadophora</taxon>
    </lineage>
</organism>
<dbReference type="Proteomes" id="UP000664132">
    <property type="component" value="Unassembled WGS sequence"/>
</dbReference>
<proteinExistence type="inferred from homology"/>
<comment type="similarity">
    <text evidence="2">Belongs to the TMCO4 family.</text>
</comment>
<evidence type="ECO:0000256" key="2">
    <source>
        <dbReference type="ARBA" id="ARBA00009824"/>
    </source>
</evidence>
<dbReference type="PANTHER" id="PTHR17920">
    <property type="entry name" value="TRANSMEMBRANE AND COILED-COIL DOMAIN-CONTAINING PROTEIN 4 TMCO4"/>
    <property type="match status" value="1"/>
</dbReference>
<feature type="transmembrane region" description="Helical" evidence="7">
    <location>
        <begin position="281"/>
        <end position="305"/>
    </location>
</feature>
<evidence type="ECO:0000256" key="3">
    <source>
        <dbReference type="ARBA" id="ARBA00022692"/>
    </source>
</evidence>
<dbReference type="EMBL" id="JAFJYH010000185">
    <property type="protein sequence ID" value="KAG4416458.1"/>
    <property type="molecule type" value="Genomic_DNA"/>
</dbReference>
<dbReference type="AlphaFoldDB" id="A0A8H7W8R3"/>
<evidence type="ECO:0000313" key="9">
    <source>
        <dbReference type="Proteomes" id="UP000664132"/>
    </source>
</evidence>
<feature type="region of interest" description="Disordered" evidence="6">
    <location>
        <begin position="49"/>
        <end position="83"/>
    </location>
</feature>
<accession>A0A8H7W8R3</accession>
<evidence type="ECO:0000256" key="5">
    <source>
        <dbReference type="ARBA" id="ARBA00023136"/>
    </source>
</evidence>
<comment type="subcellular location">
    <subcellularLocation>
        <location evidence="1">Membrane</location>
        <topology evidence="1">Multi-pass membrane protein</topology>
    </subcellularLocation>
</comment>
<evidence type="ECO:0008006" key="10">
    <source>
        <dbReference type="Google" id="ProtNLM"/>
    </source>
</evidence>
<feature type="compositionally biased region" description="Basic and acidic residues" evidence="6">
    <location>
        <begin position="838"/>
        <end position="851"/>
    </location>
</feature>
<dbReference type="InterPro" id="IPR007941">
    <property type="entry name" value="DUF726"/>
</dbReference>
<gene>
    <name evidence="8" type="ORF">IFR04_010376</name>
</gene>
<feature type="region of interest" description="Disordered" evidence="6">
    <location>
        <begin position="770"/>
        <end position="894"/>
    </location>
</feature>
<evidence type="ECO:0000256" key="4">
    <source>
        <dbReference type="ARBA" id="ARBA00022989"/>
    </source>
</evidence>
<comment type="caution">
    <text evidence="8">The sequence shown here is derived from an EMBL/GenBank/DDBJ whole genome shotgun (WGS) entry which is preliminary data.</text>
</comment>
<keyword evidence="4 7" id="KW-1133">Transmembrane helix</keyword>